<name>A0A1H3D2W9_9EURY</name>
<dbReference type="PANTHER" id="PTHR36838:SF1">
    <property type="entry name" value="SLR1864 PROTEIN"/>
    <property type="match status" value="1"/>
</dbReference>
<keyword evidence="7 8" id="KW-0472">Membrane</keyword>
<sequence>MVSLVSVFATAILPIVVVGGVGYLLGRFRTVDTDAINTLLIYVLVPALIFHSLTTTTLAQSTLARITVAILLFHVLAIAVAEAAGRLFGASKTALAAVVLVTAFPNTGNYGVPVSNFAFGATGRATAVVYLSVQAVLIWTVGVYIASRGSAESRLDGLKRVFSVPLVYAVVAALLARGLGVVPPTGSTAMSTVQLVGDASIPVMLLLLGIQLARTDVGSTLSAVGGVVALKMLIAPLLGIGVALVVGFTEPAVARTFVLESAMPSAVTTVILAAEFSEGEVAGVPVTEFVSTAIFATTLVSVVTLTALIALLQSGVVV</sequence>
<feature type="transmembrane region" description="Helical" evidence="8">
    <location>
        <begin position="38"/>
        <end position="56"/>
    </location>
</feature>
<evidence type="ECO:0000256" key="6">
    <source>
        <dbReference type="ARBA" id="ARBA00022989"/>
    </source>
</evidence>
<keyword evidence="3" id="KW-0813">Transport</keyword>
<reference evidence="10" key="1">
    <citation type="submission" date="2016-10" db="EMBL/GenBank/DDBJ databases">
        <authorList>
            <person name="Varghese N."/>
            <person name="Submissions S."/>
        </authorList>
    </citation>
    <scope>NUCLEOTIDE SEQUENCE [LARGE SCALE GENOMIC DNA]</scope>
    <source>
        <strain evidence="10">CGMCC 1.10118</strain>
    </source>
</reference>
<comment type="subcellular location">
    <subcellularLocation>
        <location evidence="1">Cell membrane</location>
        <topology evidence="1">Multi-pass membrane protein</topology>
    </subcellularLocation>
</comment>
<protein>
    <recommendedName>
        <fullName evidence="11">AEC family transporter</fullName>
    </recommendedName>
</protein>
<evidence type="ECO:0000256" key="4">
    <source>
        <dbReference type="ARBA" id="ARBA00022475"/>
    </source>
</evidence>
<evidence type="ECO:0000256" key="2">
    <source>
        <dbReference type="ARBA" id="ARBA00010145"/>
    </source>
</evidence>
<evidence type="ECO:0000256" key="3">
    <source>
        <dbReference type="ARBA" id="ARBA00022448"/>
    </source>
</evidence>
<organism evidence="9 10">
    <name type="scientific">Halobellus clavatus</name>
    <dbReference type="NCBI Taxonomy" id="660517"/>
    <lineage>
        <taxon>Archaea</taxon>
        <taxon>Methanobacteriati</taxon>
        <taxon>Methanobacteriota</taxon>
        <taxon>Stenosarchaea group</taxon>
        <taxon>Halobacteria</taxon>
        <taxon>Halobacteriales</taxon>
        <taxon>Haloferacaceae</taxon>
        <taxon>Halobellus</taxon>
    </lineage>
</organism>
<dbReference type="Gene3D" id="1.20.1530.20">
    <property type="match status" value="1"/>
</dbReference>
<keyword evidence="6 8" id="KW-1133">Transmembrane helix</keyword>
<dbReference type="Proteomes" id="UP000199170">
    <property type="component" value="Unassembled WGS sequence"/>
</dbReference>
<dbReference type="STRING" id="660517.SAMN04487946_101335"/>
<feature type="transmembrane region" description="Helical" evidence="8">
    <location>
        <begin position="188"/>
        <end position="209"/>
    </location>
</feature>
<feature type="transmembrane region" description="Helical" evidence="8">
    <location>
        <begin position="6"/>
        <end position="26"/>
    </location>
</feature>
<dbReference type="EMBL" id="FNPB01000001">
    <property type="protein sequence ID" value="SDX60751.1"/>
    <property type="molecule type" value="Genomic_DNA"/>
</dbReference>
<feature type="transmembrane region" description="Helical" evidence="8">
    <location>
        <begin position="62"/>
        <end position="80"/>
    </location>
</feature>
<evidence type="ECO:0000256" key="8">
    <source>
        <dbReference type="SAM" id="Phobius"/>
    </source>
</evidence>
<keyword evidence="4" id="KW-1003">Cell membrane</keyword>
<evidence type="ECO:0000256" key="5">
    <source>
        <dbReference type="ARBA" id="ARBA00022692"/>
    </source>
</evidence>
<evidence type="ECO:0000256" key="1">
    <source>
        <dbReference type="ARBA" id="ARBA00004651"/>
    </source>
</evidence>
<evidence type="ECO:0000313" key="10">
    <source>
        <dbReference type="Proteomes" id="UP000199170"/>
    </source>
</evidence>
<proteinExistence type="inferred from homology"/>
<dbReference type="Pfam" id="PF03547">
    <property type="entry name" value="Mem_trans"/>
    <property type="match status" value="2"/>
</dbReference>
<gene>
    <name evidence="9" type="ORF">SAMN04487946_101335</name>
</gene>
<dbReference type="GO" id="GO:0055085">
    <property type="term" value="P:transmembrane transport"/>
    <property type="evidence" value="ECO:0007669"/>
    <property type="project" value="InterPro"/>
</dbReference>
<feature type="transmembrane region" description="Helical" evidence="8">
    <location>
        <begin position="158"/>
        <end position="176"/>
    </location>
</feature>
<evidence type="ECO:0008006" key="11">
    <source>
        <dbReference type="Google" id="ProtNLM"/>
    </source>
</evidence>
<evidence type="ECO:0000313" key="9">
    <source>
        <dbReference type="EMBL" id="SDX60751.1"/>
    </source>
</evidence>
<dbReference type="GO" id="GO:0005886">
    <property type="term" value="C:plasma membrane"/>
    <property type="evidence" value="ECO:0007669"/>
    <property type="project" value="UniProtKB-SubCell"/>
</dbReference>
<comment type="similarity">
    <text evidence="2">Belongs to the auxin efflux carrier (TC 2.A.69) family.</text>
</comment>
<feature type="transmembrane region" description="Helical" evidence="8">
    <location>
        <begin position="289"/>
        <end position="312"/>
    </location>
</feature>
<dbReference type="PANTHER" id="PTHR36838">
    <property type="entry name" value="AUXIN EFFLUX CARRIER FAMILY PROTEIN"/>
    <property type="match status" value="1"/>
</dbReference>
<dbReference type="AlphaFoldDB" id="A0A1H3D2W9"/>
<keyword evidence="10" id="KW-1185">Reference proteome</keyword>
<dbReference type="InterPro" id="IPR038770">
    <property type="entry name" value="Na+/solute_symporter_sf"/>
</dbReference>
<dbReference type="InterPro" id="IPR004776">
    <property type="entry name" value="Mem_transp_PIN-like"/>
</dbReference>
<accession>A0A1H3D2W9</accession>
<feature type="transmembrane region" description="Helical" evidence="8">
    <location>
        <begin position="221"/>
        <end position="248"/>
    </location>
</feature>
<feature type="transmembrane region" description="Helical" evidence="8">
    <location>
        <begin position="125"/>
        <end position="146"/>
    </location>
</feature>
<dbReference type="OrthoDB" id="147743at2157"/>
<evidence type="ECO:0000256" key="7">
    <source>
        <dbReference type="ARBA" id="ARBA00023136"/>
    </source>
</evidence>
<dbReference type="RefSeq" id="WP_089764433.1">
    <property type="nucleotide sequence ID" value="NZ_FNPB01000001.1"/>
</dbReference>
<keyword evidence="5 8" id="KW-0812">Transmembrane</keyword>